<dbReference type="AlphaFoldDB" id="A0A9R1T676"/>
<dbReference type="OrthoDB" id="8186940at2759"/>
<dbReference type="Proteomes" id="UP000694866">
    <property type="component" value="Unplaced"/>
</dbReference>
<dbReference type="PANTHER" id="PTHR21398">
    <property type="entry name" value="AGAP007094-PA"/>
    <property type="match status" value="1"/>
</dbReference>
<dbReference type="Pfam" id="PF07841">
    <property type="entry name" value="DM4_12"/>
    <property type="match status" value="1"/>
</dbReference>
<reference evidence="2" key="1">
    <citation type="submission" date="2025-08" db="UniProtKB">
        <authorList>
            <consortium name="RefSeq"/>
        </authorList>
    </citation>
    <scope>IDENTIFICATION</scope>
    <source>
        <strain evidence="2">USDA-PBARC FA_bdor</strain>
        <tissue evidence="2">Whole organism</tissue>
    </source>
</reference>
<keyword evidence="1" id="KW-1185">Reference proteome</keyword>
<accession>A0A9R1T676</accession>
<sequence>MRILAGHYPILVEVSIYLFALDSTTIAEETRQKRYLVFPTPGTFAATKVQVIAGLGLPMDVDVSTIIGYVVKFNYALPYNASYLTDPYVRYERSIDGFQKEISEESNQQGSSLGSISRWDIYRMIESSLDALGSGRSCLLRLICEAAALPFSKYPAISPHLIHLLLTPSSTPESYENPEEQEYHAAELLGRKIPEACNHLFKECSENIIDYFTDIVND</sequence>
<dbReference type="PANTHER" id="PTHR21398:SF21">
    <property type="entry name" value="AGAP004005-PA"/>
    <property type="match status" value="1"/>
</dbReference>
<protein>
    <submittedName>
        <fullName evidence="2">Uncharacterized protein</fullName>
    </submittedName>
</protein>
<evidence type="ECO:0000313" key="2">
    <source>
        <dbReference type="RefSeq" id="XP_011304069.1"/>
    </source>
</evidence>
<dbReference type="RefSeq" id="XP_011304069.1">
    <property type="nucleotide sequence ID" value="XM_011305767.1"/>
</dbReference>
<dbReference type="SMART" id="SM00718">
    <property type="entry name" value="DM4_12"/>
    <property type="match status" value="1"/>
</dbReference>
<gene>
    <name evidence="2" type="primary">LOC105267125</name>
</gene>
<dbReference type="GeneID" id="105267125"/>
<name>A0A9R1T676_9HYME</name>
<proteinExistence type="predicted"/>
<organism evidence="1 2">
    <name type="scientific">Fopius arisanus</name>
    <dbReference type="NCBI Taxonomy" id="64838"/>
    <lineage>
        <taxon>Eukaryota</taxon>
        <taxon>Metazoa</taxon>
        <taxon>Ecdysozoa</taxon>
        <taxon>Arthropoda</taxon>
        <taxon>Hexapoda</taxon>
        <taxon>Insecta</taxon>
        <taxon>Pterygota</taxon>
        <taxon>Neoptera</taxon>
        <taxon>Endopterygota</taxon>
        <taxon>Hymenoptera</taxon>
        <taxon>Apocrita</taxon>
        <taxon>Ichneumonoidea</taxon>
        <taxon>Braconidae</taxon>
        <taxon>Opiinae</taxon>
        <taxon>Fopius</taxon>
    </lineage>
</organism>
<dbReference type="InterPro" id="IPR006631">
    <property type="entry name" value="DM4_12"/>
</dbReference>
<dbReference type="KEGG" id="fas:105267125"/>
<evidence type="ECO:0000313" key="1">
    <source>
        <dbReference type="Proteomes" id="UP000694866"/>
    </source>
</evidence>